<dbReference type="GO" id="GO:0005886">
    <property type="term" value="C:plasma membrane"/>
    <property type="evidence" value="ECO:0007669"/>
    <property type="project" value="UniProtKB-SubCell"/>
</dbReference>
<evidence type="ECO:0000256" key="1">
    <source>
        <dbReference type="ARBA" id="ARBA00004651"/>
    </source>
</evidence>
<comment type="subcellular location">
    <subcellularLocation>
        <location evidence="1">Cell membrane</location>
        <topology evidence="1">Multi-pass membrane protein</topology>
    </subcellularLocation>
</comment>
<dbReference type="InterPro" id="IPR001757">
    <property type="entry name" value="P_typ_ATPase"/>
</dbReference>
<dbReference type="FunFam" id="2.70.150.10:FF:000016">
    <property type="entry name" value="Calcium-transporting P-type ATPase putative"/>
    <property type="match status" value="1"/>
</dbReference>
<reference evidence="12" key="1">
    <citation type="journal article" date="2014" name="Front. Microbiol.">
        <title>High frequency of phylogenetically diverse reductive dehalogenase-homologous genes in deep subseafloor sedimentary metagenomes.</title>
        <authorList>
            <person name="Kawai M."/>
            <person name="Futagami T."/>
            <person name="Toyoda A."/>
            <person name="Takaki Y."/>
            <person name="Nishi S."/>
            <person name="Hori S."/>
            <person name="Arai W."/>
            <person name="Tsubouchi T."/>
            <person name="Morono Y."/>
            <person name="Uchiyama I."/>
            <person name="Ito T."/>
            <person name="Fujiyama A."/>
            <person name="Inagaki F."/>
            <person name="Takami H."/>
        </authorList>
    </citation>
    <scope>NUCLEOTIDE SEQUENCE</scope>
    <source>
        <strain evidence="12">Expedition CK06-06</strain>
    </source>
</reference>
<keyword evidence="8 10" id="KW-1133">Transmembrane helix</keyword>
<comment type="caution">
    <text evidence="12">The sequence shown here is derived from an EMBL/GenBank/DDBJ whole genome shotgun (WGS) entry which is preliminary data.</text>
</comment>
<gene>
    <name evidence="12" type="ORF">S01H4_31098</name>
</gene>
<accession>X1A7N0</accession>
<dbReference type="PANTHER" id="PTHR42861">
    <property type="entry name" value="CALCIUM-TRANSPORTING ATPASE"/>
    <property type="match status" value="1"/>
</dbReference>
<feature type="non-terminal residue" evidence="12">
    <location>
        <position position="1"/>
    </location>
</feature>
<dbReference type="InterPro" id="IPR008250">
    <property type="entry name" value="ATPase_P-typ_transduc_dom_A_sf"/>
</dbReference>
<dbReference type="AlphaFoldDB" id="X1A7N0"/>
<proteinExistence type="predicted"/>
<dbReference type="InterPro" id="IPR023299">
    <property type="entry name" value="ATPase_P-typ_cyto_dom_N"/>
</dbReference>
<dbReference type="GO" id="GO:0046873">
    <property type="term" value="F:metal ion transmembrane transporter activity"/>
    <property type="evidence" value="ECO:0007669"/>
    <property type="project" value="UniProtKB-ARBA"/>
</dbReference>
<dbReference type="InterPro" id="IPR023214">
    <property type="entry name" value="HAD_sf"/>
</dbReference>
<dbReference type="SUPFAM" id="SSF56784">
    <property type="entry name" value="HAD-like"/>
    <property type="match status" value="1"/>
</dbReference>
<dbReference type="Gene3D" id="1.20.1110.10">
    <property type="entry name" value="Calcium-transporting ATPase, transmembrane domain"/>
    <property type="match status" value="1"/>
</dbReference>
<dbReference type="InterPro" id="IPR059000">
    <property type="entry name" value="ATPase_P-type_domA"/>
</dbReference>
<organism evidence="12">
    <name type="scientific">marine sediment metagenome</name>
    <dbReference type="NCBI Taxonomy" id="412755"/>
    <lineage>
        <taxon>unclassified sequences</taxon>
        <taxon>metagenomes</taxon>
        <taxon>ecological metagenomes</taxon>
    </lineage>
</organism>
<evidence type="ECO:0000256" key="4">
    <source>
        <dbReference type="ARBA" id="ARBA00022723"/>
    </source>
</evidence>
<protein>
    <recommendedName>
        <fullName evidence="11">P-type ATPase A domain-containing protein</fullName>
    </recommendedName>
</protein>
<dbReference type="GO" id="GO:0019829">
    <property type="term" value="F:ATPase-coupled monoatomic cation transmembrane transporter activity"/>
    <property type="evidence" value="ECO:0007669"/>
    <property type="project" value="UniProtKB-ARBA"/>
</dbReference>
<dbReference type="SUPFAM" id="SSF81665">
    <property type="entry name" value="Calcium ATPase, transmembrane domain M"/>
    <property type="match status" value="1"/>
</dbReference>
<sequence>VILVILVINSVLGFVQEYKAEQALQALKELASPNALVIRSGREKSIYSKNLVPGDIIKLSAGDLVSADCRIAKQVNLQANESILTGESEPVSKTTSVITSQNLPLGDKKNLLFSGTTIVKGRCVAVVIGTGQHTEIGKIASMVQEQEDMTPLQVELKTVGKRIGIICIGVSVIVFAAGILKGNSVAQMLLVAVSLAVAAIPEGLPAIVTVSLALGVQKMAKNNAIVRKLSSVETLGGVSVICTDKTGTLTENKMMVRKIYTGLDPVSGYDSYIEKYGKTCNSSDSDSKKIFTHHLKTG</sequence>
<evidence type="ECO:0000256" key="9">
    <source>
        <dbReference type="ARBA" id="ARBA00023136"/>
    </source>
</evidence>
<dbReference type="FunFam" id="3.40.50.1000:FF:000001">
    <property type="entry name" value="Phospholipid-transporting ATPase IC"/>
    <property type="match status" value="1"/>
</dbReference>
<keyword evidence="3 10" id="KW-0812">Transmembrane</keyword>
<dbReference type="PROSITE" id="PS00154">
    <property type="entry name" value="ATPASE_E1_E2"/>
    <property type="match status" value="1"/>
</dbReference>
<dbReference type="Gene3D" id="3.40.50.1000">
    <property type="entry name" value="HAD superfamily/HAD-like"/>
    <property type="match status" value="1"/>
</dbReference>
<keyword evidence="4" id="KW-0479">Metal-binding</keyword>
<dbReference type="Pfam" id="PF00122">
    <property type="entry name" value="E1-E2_ATPase"/>
    <property type="match status" value="1"/>
</dbReference>
<dbReference type="GO" id="GO:0015662">
    <property type="term" value="F:P-type ion transporter activity"/>
    <property type="evidence" value="ECO:0007669"/>
    <property type="project" value="UniProtKB-ARBA"/>
</dbReference>
<dbReference type="PRINTS" id="PR00119">
    <property type="entry name" value="CATATPASE"/>
</dbReference>
<evidence type="ECO:0000256" key="5">
    <source>
        <dbReference type="ARBA" id="ARBA00022741"/>
    </source>
</evidence>
<evidence type="ECO:0000256" key="3">
    <source>
        <dbReference type="ARBA" id="ARBA00022692"/>
    </source>
</evidence>
<keyword evidence="6" id="KW-0067">ATP-binding</keyword>
<keyword evidence="2" id="KW-1003">Cell membrane</keyword>
<evidence type="ECO:0000256" key="2">
    <source>
        <dbReference type="ARBA" id="ARBA00022475"/>
    </source>
</evidence>
<name>X1A7N0_9ZZZZ</name>
<dbReference type="Gene3D" id="3.40.1110.10">
    <property type="entry name" value="Calcium-transporting ATPase, cytoplasmic domain N"/>
    <property type="match status" value="1"/>
</dbReference>
<dbReference type="EMBL" id="BART01016118">
    <property type="protein sequence ID" value="GAG77724.1"/>
    <property type="molecule type" value="Genomic_DNA"/>
</dbReference>
<dbReference type="GO" id="GO:0016887">
    <property type="term" value="F:ATP hydrolysis activity"/>
    <property type="evidence" value="ECO:0007669"/>
    <property type="project" value="InterPro"/>
</dbReference>
<evidence type="ECO:0000259" key="11">
    <source>
        <dbReference type="Pfam" id="PF00122"/>
    </source>
</evidence>
<dbReference type="InterPro" id="IPR018303">
    <property type="entry name" value="ATPase_P-typ_P_site"/>
</dbReference>
<evidence type="ECO:0000256" key="8">
    <source>
        <dbReference type="ARBA" id="ARBA00022989"/>
    </source>
</evidence>
<dbReference type="InterPro" id="IPR023298">
    <property type="entry name" value="ATPase_P-typ_TM_dom_sf"/>
</dbReference>
<dbReference type="Gene3D" id="2.70.150.10">
    <property type="entry name" value="Calcium-transporting ATPase, cytoplasmic transduction domain A"/>
    <property type="match status" value="1"/>
</dbReference>
<dbReference type="GO" id="GO:0098662">
    <property type="term" value="P:inorganic cation transmembrane transport"/>
    <property type="evidence" value="ECO:0007669"/>
    <property type="project" value="UniProtKB-ARBA"/>
</dbReference>
<keyword evidence="7" id="KW-1278">Translocase</keyword>
<feature type="transmembrane region" description="Helical" evidence="10">
    <location>
        <begin position="163"/>
        <end position="180"/>
    </location>
</feature>
<dbReference type="InterPro" id="IPR036412">
    <property type="entry name" value="HAD-like_sf"/>
</dbReference>
<evidence type="ECO:0000256" key="10">
    <source>
        <dbReference type="SAM" id="Phobius"/>
    </source>
</evidence>
<feature type="domain" description="P-type ATPase A" evidence="11">
    <location>
        <begin position="30"/>
        <end position="144"/>
    </location>
</feature>
<evidence type="ECO:0000256" key="7">
    <source>
        <dbReference type="ARBA" id="ARBA00022967"/>
    </source>
</evidence>
<evidence type="ECO:0000256" key="6">
    <source>
        <dbReference type="ARBA" id="ARBA00022840"/>
    </source>
</evidence>
<keyword evidence="9 10" id="KW-0472">Membrane</keyword>
<evidence type="ECO:0000313" key="12">
    <source>
        <dbReference type="EMBL" id="GAG77724.1"/>
    </source>
</evidence>
<keyword evidence="5" id="KW-0547">Nucleotide-binding</keyword>
<dbReference type="SUPFAM" id="SSF81653">
    <property type="entry name" value="Calcium ATPase, transduction domain A"/>
    <property type="match status" value="1"/>
</dbReference>
<feature type="transmembrane region" description="Helical" evidence="10">
    <location>
        <begin position="186"/>
        <end position="214"/>
    </location>
</feature>
<dbReference type="GO" id="GO:0046872">
    <property type="term" value="F:metal ion binding"/>
    <property type="evidence" value="ECO:0007669"/>
    <property type="project" value="UniProtKB-KW"/>
</dbReference>
<dbReference type="GO" id="GO:0005524">
    <property type="term" value="F:ATP binding"/>
    <property type="evidence" value="ECO:0007669"/>
    <property type="project" value="UniProtKB-KW"/>
</dbReference>
<dbReference type="NCBIfam" id="TIGR01494">
    <property type="entry name" value="ATPase_P-type"/>
    <property type="match status" value="1"/>
</dbReference>